<name>A0A0B9AT51_BRELN</name>
<reference evidence="1 2" key="1">
    <citation type="submission" date="2014-11" db="EMBL/GenBank/DDBJ databases">
        <title>Draft Genome Sequence of Brevibacterium linens AE038-8.</title>
        <authorList>
            <person name="Maizel D."/>
            <person name="Utturkar S.M."/>
            <person name="Brown S.D."/>
            <person name="Ferrero M."/>
            <person name="Rosen B.P."/>
        </authorList>
    </citation>
    <scope>NUCLEOTIDE SEQUENCE [LARGE SCALE GENOMIC DNA]</scope>
    <source>
        <strain evidence="1 2">AE038-8</strain>
    </source>
</reference>
<dbReference type="AlphaFoldDB" id="A0A0B9AT51"/>
<comment type="caution">
    <text evidence="1">The sequence shown here is derived from an EMBL/GenBank/DDBJ whole genome shotgun (WGS) entry which is preliminary data.</text>
</comment>
<dbReference type="RefSeq" id="WP_052239712.1">
    <property type="nucleotide sequence ID" value="NZ_JTJZ01000012.1"/>
</dbReference>
<dbReference type="EMBL" id="JTJZ01000012">
    <property type="protein sequence ID" value="KHS54049.1"/>
    <property type="molecule type" value="Genomic_DNA"/>
</dbReference>
<evidence type="ECO:0000313" key="1">
    <source>
        <dbReference type="EMBL" id="KHS54049.1"/>
    </source>
</evidence>
<sequence length="84" mass="8826">MAKAVHASEQNLAGIVWHSRQAEISHQPDAEVLVLFADRLAKGRDALVPTQSLTAVGSIGEGAGRIVLDELLEDLGVTVVSPLS</sequence>
<keyword evidence="2" id="KW-1185">Reference proteome</keyword>
<dbReference type="Proteomes" id="UP000031488">
    <property type="component" value="Unassembled WGS sequence"/>
</dbReference>
<organism evidence="1 2">
    <name type="scientific">Brevibacterium linens</name>
    <dbReference type="NCBI Taxonomy" id="1703"/>
    <lineage>
        <taxon>Bacteria</taxon>
        <taxon>Bacillati</taxon>
        <taxon>Actinomycetota</taxon>
        <taxon>Actinomycetes</taxon>
        <taxon>Micrococcales</taxon>
        <taxon>Brevibacteriaceae</taxon>
        <taxon>Brevibacterium</taxon>
    </lineage>
</organism>
<dbReference type="OrthoDB" id="7257056at2"/>
<dbReference type="PATRIC" id="fig|1703.6.peg.393"/>
<protein>
    <submittedName>
        <fullName evidence="1">Uncharacterized protein</fullName>
    </submittedName>
</protein>
<accession>A0A0B9AT51</accession>
<proteinExistence type="predicted"/>
<evidence type="ECO:0000313" key="2">
    <source>
        <dbReference type="Proteomes" id="UP000031488"/>
    </source>
</evidence>
<gene>
    <name evidence="1" type="ORF">AE0388_0510</name>
</gene>